<dbReference type="EMBL" id="JBEPLO010000047">
    <property type="protein sequence ID" value="MET3559289.1"/>
    <property type="molecule type" value="Genomic_DNA"/>
</dbReference>
<gene>
    <name evidence="2" type="ORF">ABID29_002443</name>
</gene>
<organism evidence="2 3">
    <name type="scientific">Streptococcus rupicaprae</name>
    <dbReference type="NCBI Taxonomy" id="759619"/>
    <lineage>
        <taxon>Bacteria</taxon>
        <taxon>Bacillati</taxon>
        <taxon>Bacillota</taxon>
        <taxon>Bacilli</taxon>
        <taxon>Lactobacillales</taxon>
        <taxon>Streptococcaceae</taxon>
        <taxon>Streptococcus</taxon>
    </lineage>
</organism>
<feature type="compositionally biased region" description="Acidic residues" evidence="1">
    <location>
        <begin position="87"/>
        <end position="99"/>
    </location>
</feature>
<evidence type="ECO:0000256" key="1">
    <source>
        <dbReference type="SAM" id="MobiDB-lite"/>
    </source>
</evidence>
<evidence type="ECO:0000313" key="3">
    <source>
        <dbReference type="Proteomes" id="UP001549122"/>
    </source>
</evidence>
<keyword evidence="3" id="KW-1185">Reference proteome</keyword>
<evidence type="ECO:0000313" key="2">
    <source>
        <dbReference type="EMBL" id="MET3559289.1"/>
    </source>
</evidence>
<name>A0ABV2FL22_9STRE</name>
<proteinExistence type="predicted"/>
<accession>A0ABV2FL22</accession>
<sequence length="99" mass="11158">MVEKELREYGLIEKAQQSSSEKGRLANKIYLGELEQDMYPVQDSDGDGVQNRRSQSQKQTGLVSELDTNETEVTETDIIDTKGSDCLLEDEEEKDSLAK</sequence>
<protein>
    <submittedName>
        <fullName evidence="2">Uncharacterized protein</fullName>
    </submittedName>
</protein>
<feature type="compositionally biased region" description="Polar residues" evidence="1">
    <location>
        <begin position="51"/>
        <end position="62"/>
    </location>
</feature>
<feature type="region of interest" description="Disordered" evidence="1">
    <location>
        <begin position="37"/>
        <end position="99"/>
    </location>
</feature>
<comment type="caution">
    <text evidence="2">The sequence shown here is derived from an EMBL/GenBank/DDBJ whole genome shotgun (WGS) entry which is preliminary data.</text>
</comment>
<feature type="compositionally biased region" description="Basic and acidic residues" evidence="1">
    <location>
        <begin position="1"/>
        <end position="11"/>
    </location>
</feature>
<dbReference type="Proteomes" id="UP001549122">
    <property type="component" value="Unassembled WGS sequence"/>
</dbReference>
<feature type="region of interest" description="Disordered" evidence="1">
    <location>
        <begin position="1"/>
        <end position="24"/>
    </location>
</feature>
<dbReference type="RefSeq" id="WP_354366375.1">
    <property type="nucleotide sequence ID" value="NZ_JBEPLO010000047.1"/>
</dbReference>
<feature type="compositionally biased region" description="Acidic residues" evidence="1">
    <location>
        <begin position="67"/>
        <end position="78"/>
    </location>
</feature>
<reference evidence="2 3" key="1">
    <citation type="submission" date="2024-06" db="EMBL/GenBank/DDBJ databases">
        <title>Genomic Encyclopedia of Type Strains, Phase IV (KMG-IV): sequencing the most valuable type-strain genomes for metagenomic binning, comparative biology and taxonomic classification.</title>
        <authorList>
            <person name="Goeker M."/>
        </authorList>
    </citation>
    <scope>NUCLEOTIDE SEQUENCE [LARGE SCALE GENOMIC DNA]</scope>
    <source>
        <strain evidence="2 3">DSM 28303</strain>
    </source>
</reference>